<feature type="chain" id="PRO_5030845119" description="PA14 domain-containing protein" evidence="2">
    <location>
        <begin position="29"/>
        <end position="272"/>
    </location>
</feature>
<dbReference type="Proteomes" id="UP000663193">
    <property type="component" value="Chromosome 18"/>
</dbReference>
<dbReference type="PANTHER" id="PTHR31492">
    <property type="entry name" value="M CELL-TYPE AGGLUTINATION PROTEIN MAM3-RELATED"/>
    <property type="match status" value="1"/>
</dbReference>
<comment type="subcellular location">
    <subcellularLocation>
        <location evidence="1">Cell surface</location>
    </subcellularLocation>
</comment>
<dbReference type="OrthoDB" id="4792629at2759"/>
<sequence length="272" mass="28899">IVQSGSKHLTFVHVELMLILCTTTTIVGNSASTTVVVINTPVPTNACLPNTITCDATGLDVAFYANSVVPEEAYGNSSAVSPDYYLGQNALGTGSTNDLTILRVDIPDNESPTYIETLPYYASVSGTYADIPYNPNNGTFVFSGYFRPPFTGIYSICVEVDSVDNFYLGSDRAFPCGGQGIVADADPTLAVTNFGDSEPACIMQNLVEGFFYPLRSVYGMYGLPSVLLTNITFPGTGANLASPLEGSLFPQSCQTPPTTMIVRSTDPTDVAH</sequence>
<protein>
    <recommendedName>
        <fullName evidence="3">PA14 domain-containing protein</fullName>
    </recommendedName>
</protein>
<evidence type="ECO:0000256" key="1">
    <source>
        <dbReference type="ARBA" id="ARBA00004241"/>
    </source>
</evidence>
<reference evidence="5" key="1">
    <citation type="journal article" date="2021" name="BMC Genomics">
        <title>Chromosome-level genome assembly and manually-curated proteome of model necrotroph Parastagonospora nodorum Sn15 reveals a genome-wide trove of candidate effector homologs, and redundancy of virulence-related functions within an accessory chromosome.</title>
        <authorList>
            <person name="Bertazzoni S."/>
            <person name="Jones D.A.B."/>
            <person name="Phan H.T."/>
            <person name="Tan K.-C."/>
            <person name="Hane J.K."/>
        </authorList>
    </citation>
    <scope>NUCLEOTIDE SEQUENCE [LARGE SCALE GENOMIC DNA]</scope>
    <source>
        <strain evidence="5">SN15 / ATCC MYA-4574 / FGSC 10173)</strain>
    </source>
</reference>
<dbReference type="PANTHER" id="PTHR31492:SF14">
    <property type="entry name" value="M CELL-TYPE AGGLUTINATION PROTEIN MAM3-RELATED"/>
    <property type="match status" value="1"/>
</dbReference>
<dbReference type="EMBL" id="CP069040">
    <property type="protein sequence ID" value="QRD05129.1"/>
    <property type="molecule type" value="Genomic_DNA"/>
</dbReference>
<dbReference type="VEuPathDB" id="FungiDB:JI435_110440"/>
<dbReference type="Pfam" id="PF10528">
    <property type="entry name" value="GLEYA"/>
    <property type="match status" value="1"/>
</dbReference>
<feature type="non-terminal residue" evidence="4">
    <location>
        <position position="272"/>
    </location>
</feature>
<name>A0A7U2FH06_PHANO</name>
<dbReference type="GO" id="GO:0009986">
    <property type="term" value="C:cell surface"/>
    <property type="evidence" value="ECO:0007669"/>
    <property type="project" value="UniProtKB-SubCell"/>
</dbReference>
<dbReference type="InterPro" id="IPR037524">
    <property type="entry name" value="PA14/GLEYA"/>
</dbReference>
<feature type="signal peptide" evidence="2">
    <location>
        <begin position="1"/>
        <end position="28"/>
    </location>
</feature>
<dbReference type="PROSITE" id="PS51820">
    <property type="entry name" value="PA14"/>
    <property type="match status" value="1"/>
</dbReference>
<dbReference type="AlphaFoldDB" id="A0A7U2FH06"/>
<keyword evidence="2" id="KW-0732">Signal</keyword>
<evidence type="ECO:0000256" key="2">
    <source>
        <dbReference type="SAM" id="SignalP"/>
    </source>
</evidence>
<dbReference type="InterPro" id="IPR018871">
    <property type="entry name" value="GLEYA_adhesin_domain"/>
</dbReference>
<keyword evidence="5" id="KW-1185">Reference proteome</keyword>
<evidence type="ECO:0000313" key="4">
    <source>
        <dbReference type="EMBL" id="QRD05129.1"/>
    </source>
</evidence>
<evidence type="ECO:0000259" key="3">
    <source>
        <dbReference type="PROSITE" id="PS51820"/>
    </source>
</evidence>
<accession>A0A7U2FH06</accession>
<dbReference type="Gene3D" id="2.60.120.1560">
    <property type="match status" value="1"/>
</dbReference>
<evidence type="ECO:0000313" key="5">
    <source>
        <dbReference type="Proteomes" id="UP000663193"/>
    </source>
</evidence>
<dbReference type="InterPro" id="IPR051905">
    <property type="entry name" value="S_pombe_Mam3/Map4"/>
</dbReference>
<organism evidence="4 5">
    <name type="scientific">Phaeosphaeria nodorum (strain SN15 / ATCC MYA-4574 / FGSC 10173)</name>
    <name type="common">Glume blotch fungus</name>
    <name type="synonym">Parastagonospora nodorum</name>
    <dbReference type="NCBI Taxonomy" id="321614"/>
    <lineage>
        <taxon>Eukaryota</taxon>
        <taxon>Fungi</taxon>
        <taxon>Dikarya</taxon>
        <taxon>Ascomycota</taxon>
        <taxon>Pezizomycotina</taxon>
        <taxon>Dothideomycetes</taxon>
        <taxon>Pleosporomycetidae</taxon>
        <taxon>Pleosporales</taxon>
        <taxon>Pleosporineae</taxon>
        <taxon>Phaeosphaeriaceae</taxon>
        <taxon>Parastagonospora</taxon>
    </lineage>
</organism>
<feature type="domain" description="PA14" evidence="3">
    <location>
        <begin position="75"/>
        <end position="245"/>
    </location>
</feature>
<proteinExistence type="predicted"/>
<gene>
    <name evidence="4" type="ORF">JI435_110440</name>
</gene>